<organism evidence="1">
    <name type="scientific">Ectopseudomonas oleovorans</name>
    <name type="common">Pseudomonas oleovorans</name>
    <dbReference type="NCBI Taxonomy" id="301"/>
    <lineage>
        <taxon>Bacteria</taxon>
        <taxon>Pseudomonadati</taxon>
        <taxon>Pseudomonadota</taxon>
        <taxon>Gammaproteobacteria</taxon>
        <taxon>Pseudomonadales</taxon>
        <taxon>Pseudomonadaceae</taxon>
        <taxon>Ectopseudomonas</taxon>
    </lineage>
</organism>
<dbReference type="AlphaFoldDB" id="A0A653B1M0"/>
<dbReference type="EMBL" id="LR130779">
    <property type="protein sequence ID" value="VDN62472.1"/>
    <property type="molecule type" value="Genomic_DNA"/>
</dbReference>
<protein>
    <submittedName>
        <fullName evidence="1">Uncharacterized protein</fullName>
    </submittedName>
</protein>
<accession>A0A653B1M0</accession>
<evidence type="ECO:0000313" key="1">
    <source>
        <dbReference type="EMBL" id="VDN62472.1"/>
    </source>
</evidence>
<gene>
    <name evidence="1" type="ORF">POT9AD_1485</name>
</gene>
<sequence length="59" mass="6681">MRTRVPVRSGRTVGADSPGWAMPVGLIVRAVKLRESLRPWRRNKIAKIAYKLIDCAIYS</sequence>
<reference evidence="1" key="1">
    <citation type="submission" date="2018-11" db="EMBL/GenBank/DDBJ databases">
        <authorList>
            <consortium name="Genoscope - CEA"/>
            <person name="William W."/>
        </authorList>
    </citation>
    <scope>NUCLEOTIDE SEQUENCE [LARGE SCALE GENOMIC DNA]</scope>
    <source>
        <strain evidence="1">T9AD</strain>
    </source>
</reference>
<name>A0A653B1M0_ECTOL</name>
<proteinExistence type="predicted"/>